<evidence type="ECO:0000313" key="10">
    <source>
        <dbReference type="Proteomes" id="UP001595900"/>
    </source>
</evidence>
<feature type="transmembrane region" description="Helical" evidence="7">
    <location>
        <begin position="133"/>
        <end position="152"/>
    </location>
</feature>
<feature type="compositionally biased region" description="Basic and acidic residues" evidence="6">
    <location>
        <begin position="324"/>
        <end position="343"/>
    </location>
</feature>
<comment type="similarity">
    <text evidence="2">Belongs to the EamA transporter family.</text>
</comment>
<evidence type="ECO:0000256" key="5">
    <source>
        <dbReference type="ARBA" id="ARBA00023136"/>
    </source>
</evidence>
<feature type="transmembrane region" description="Helical" evidence="7">
    <location>
        <begin position="164"/>
        <end position="182"/>
    </location>
</feature>
<dbReference type="InterPro" id="IPR037185">
    <property type="entry name" value="EmrE-like"/>
</dbReference>
<evidence type="ECO:0000256" key="4">
    <source>
        <dbReference type="ARBA" id="ARBA00022989"/>
    </source>
</evidence>
<feature type="transmembrane region" description="Helical" evidence="7">
    <location>
        <begin position="73"/>
        <end position="92"/>
    </location>
</feature>
<feature type="transmembrane region" description="Helical" evidence="7">
    <location>
        <begin position="44"/>
        <end position="61"/>
    </location>
</feature>
<name>A0ABV8Q3V0_9MICO</name>
<organism evidence="9 10">
    <name type="scientific">Gryllotalpicola reticulitermitis</name>
    <dbReference type="NCBI Taxonomy" id="1184153"/>
    <lineage>
        <taxon>Bacteria</taxon>
        <taxon>Bacillati</taxon>
        <taxon>Actinomycetota</taxon>
        <taxon>Actinomycetes</taxon>
        <taxon>Micrococcales</taxon>
        <taxon>Microbacteriaceae</taxon>
        <taxon>Gryllotalpicola</taxon>
    </lineage>
</organism>
<evidence type="ECO:0000313" key="9">
    <source>
        <dbReference type="EMBL" id="MFC4241779.1"/>
    </source>
</evidence>
<proteinExistence type="inferred from homology"/>
<evidence type="ECO:0000259" key="8">
    <source>
        <dbReference type="Pfam" id="PF00892"/>
    </source>
</evidence>
<evidence type="ECO:0000256" key="7">
    <source>
        <dbReference type="SAM" id="Phobius"/>
    </source>
</evidence>
<evidence type="ECO:0000256" key="3">
    <source>
        <dbReference type="ARBA" id="ARBA00022692"/>
    </source>
</evidence>
<dbReference type="RefSeq" id="WP_390226525.1">
    <property type="nucleotide sequence ID" value="NZ_JBHSCN010000001.1"/>
</dbReference>
<keyword evidence="4 7" id="KW-1133">Transmembrane helix</keyword>
<comment type="caution">
    <text evidence="9">The sequence shown here is derived from an EMBL/GenBank/DDBJ whole genome shotgun (WGS) entry which is preliminary data.</text>
</comment>
<feature type="transmembrane region" description="Helical" evidence="7">
    <location>
        <begin position="12"/>
        <end position="32"/>
    </location>
</feature>
<dbReference type="InterPro" id="IPR050638">
    <property type="entry name" value="AA-Vitamin_Transporters"/>
</dbReference>
<evidence type="ECO:0000256" key="1">
    <source>
        <dbReference type="ARBA" id="ARBA00004141"/>
    </source>
</evidence>
<accession>A0ABV8Q3V0</accession>
<sequence length="343" mass="36317">MAQVGNSGTAARGTVFAFVALAAVWGGSFLFMKVGLEGLSPAQVVLGRLTLGTVALVTIMLTTRRRWPRELRIWAHMLVVAVTFAVLPYSLFSWAEQYVPSGLASIYNATTPIMTLLLTPLLLSSERLRGRQILGIVIGLAGVAVLAEPWQLLASHALTGSLPAQLACLGATASYGFTALYMRRFLSGTGYDGITLSTVEITLGAAIAWLIAPLDARGIIHLSVPVVLAVSALGVLGTGFAYIWYNRVLRDWGPARVSTVTYLSPVVGVVLGLLLLGEPVQWSEPLGGVVIILGILASLGVFTARRRSHGGAAPGRVTNTSRGPRAERAPIAADRPEETRGRP</sequence>
<gene>
    <name evidence="9" type="ORF">ACFOYW_00210</name>
</gene>
<feature type="transmembrane region" description="Helical" evidence="7">
    <location>
        <begin position="218"/>
        <end position="245"/>
    </location>
</feature>
<dbReference type="Pfam" id="PF00892">
    <property type="entry name" value="EamA"/>
    <property type="match status" value="2"/>
</dbReference>
<comment type="subcellular location">
    <subcellularLocation>
        <location evidence="1">Membrane</location>
        <topology evidence="1">Multi-pass membrane protein</topology>
    </subcellularLocation>
</comment>
<feature type="domain" description="EamA" evidence="8">
    <location>
        <begin position="15"/>
        <end position="146"/>
    </location>
</feature>
<keyword evidence="5 7" id="KW-0472">Membrane</keyword>
<feature type="domain" description="EamA" evidence="8">
    <location>
        <begin position="165"/>
        <end position="297"/>
    </location>
</feature>
<feature type="transmembrane region" description="Helical" evidence="7">
    <location>
        <begin position="194"/>
        <end position="212"/>
    </location>
</feature>
<feature type="transmembrane region" description="Helical" evidence="7">
    <location>
        <begin position="98"/>
        <end position="121"/>
    </location>
</feature>
<dbReference type="InterPro" id="IPR000620">
    <property type="entry name" value="EamA_dom"/>
</dbReference>
<protein>
    <submittedName>
        <fullName evidence="9">DMT family transporter</fullName>
    </submittedName>
</protein>
<dbReference type="Gene3D" id="1.10.3730.20">
    <property type="match status" value="1"/>
</dbReference>
<dbReference type="EMBL" id="JBHSCN010000001">
    <property type="protein sequence ID" value="MFC4241779.1"/>
    <property type="molecule type" value="Genomic_DNA"/>
</dbReference>
<feature type="transmembrane region" description="Helical" evidence="7">
    <location>
        <begin position="282"/>
        <end position="302"/>
    </location>
</feature>
<reference evidence="10" key="1">
    <citation type="journal article" date="2019" name="Int. J. Syst. Evol. Microbiol.">
        <title>The Global Catalogue of Microorganisms (GCM) 10K type strain sequencing project: providing services to taxonomists for standard genome sequencing and annotation.</title>
        <authorList>
            <consortium name="The Broad Institute Genomics Platform"/>
            <consortium name="The Broad Institute Genome Sequencing Center for Infectious Disease"/>
            <person name="Wu L."/>
            <person name="Ma J."/>
        </authorList>
    </citation>
    <scope>NUCLEOTIDE SEQUENCE [LARGE SCALE GENOMIC DNA]</scope>
    <source>
        <strain evidence="10">CGMCC 1.10363</strain>
    </source>
</reference>
<dbReference type="Proteomes" id="UP001595900">
    <property type="component" value="Unassembled WGS sequence"/>
</dbReference>
<keyword evidence="3 7" id="KW-0812">Transmembrane</keyword>
<keyword evidence="10" id="KW-1185">Reference proteome</keyword>
<evidence type="ECO:0000256" key="6">
    <source>
        <dbReference type="SAM" id="MobiDB-lite"/>
    </source>
</evidence>
<dbReference type="PANTHER" id="PTHR32322:SF9">
    <property type="entry name" value="AMINO-ACID METABOLITE EFFLUX PUMP-RELATED"/>
    <property type="match status" value="1"/>
</dbReference>
<dbReference type="PANTHER" id="PTHR32322">
    <property type="entry name" value="INNER MEMBRANE TRANSPORTER"/>
    <property type="match status" value="1"/>
</dbReference>
<evidence type="ECO:0000256" key="2">
    <source>
        <dbReference type="ARBA" id="ARBA00007362"/>
    </source>
</evidence>
<feature type="transmembrane region" description="Helical" evidence="7">
    <location>
        <begin position="257"/>
        <end position="276"/>
    </location>
</feature>
<feature type="region of interest" description="Disordered" evidence="6">
    <location>
        <begin position="309"/>
        <end position="343"/>
    </location>
</feature>
<dbReference type="SUPFAM" id="SSF103481">
    <property type="entry name" value="Multidrug resistance efflux transporter EmrE"/>
    <property type="match status" value="2"/>
</dbReference>